<accession>A0A8J3S8V0</accession>
<dbReference type="AlphaFoldDB" id="A0A8J3S8V0"/>
<comment type="caution">
    <text evidence="1">The sequence shown here is derived from an EMBL/GenBank/DDBJ whole genome shotgun (WGS) entry which is preliminary data.</text>
</comment>
<sequence length="279" mass="30315">MTDVQLARQAWRRLEPLHAMVYFVPEAAERYAALGLDTHAGYFASRSAAFGAASPELVIATFYNFCPALVRRALPAAWGVATPEKVLQARYDAAEAALRRGGIHELPGLSETAALARRAADRACEHPQGRPLFAAHAALPWPSDDPLMELWHAQTLLREFRGDGHVATLLAEGVGPLEALVLHGATGAGMPVVFLKISRAWPEEEWLTTEERLRERGLLAGDELSAEGRALRQRIEERTDELALPAYAALSDDELARLAELARTFGRGVVDAGLLNIGG</sequence>
<dbReference type="Proteomes" id="UP000655044">
    <property type="component" value="Unassembled WGS sequence"/>
</dbReference>
<dbReference type="Pfam" id="PF21863">
    <property type="entry name" value="HTH_67"/>
    <property type="match status" value="1"/>
</dbReference>
<evidence type="ECO:0008006" key="3">
    <source>
        <dbReference type="Google" id="ProtNLM"/>
    </source>
</evidence>
<dbReference type="EMBL" id="BOOI01000091">
    <property type="protein sequence ID" value="GIH88815.1"/>
    <property type="molecule type" value="Genomic_DNA"/>
</dbReference>
<evidence type="ECO:0000313" key="2">
    <source>
        <dbReference type="Proteomes" id="UP000655044"/>
    </source>
</evidence>
<evidence type="ECO:0000313" key="1">
    <source>
        <dbReference type="EMBL" id="GIH88815.1"/>
    </source>
</evidence>
<dbReference type="RefSeq" id="WP_068925602.1">
    <property type="nucleotide sequence ID" value="NZ_BMQP01000059.1"/>
</dbReference>
<proteinExistence type="predicted"/>
<reference evidence="1" key="1">
    <citation type="submission" date="2021-01" db="EMBL/GenBank/DDBJ databases">
        <title>Whole genome shotgun sequence of Planobispora rosea NBRC 15558.</title>
        <authorList>
            <person name="Komaki H."/>
            <person name="Tamura T."/>
        </authorList>
    </citation>
    <scope>NUCLEOTIDE SEQUENCE</scope>
    <source>
        <strain evidence="1">NBRC 15558</strain>
    </source>
</reference>
<dbReference type="NCBIfam" id="NF047719">
    <property type="entry name" value="SCO6745_fam_HTH"/>
    <property type="match status" value="1"/>
</dbReference>
<protein>
    <recommendedName>
        <fullName evidence="3">SalK</fullName>
    </recommendedName>
</protein>
<organism evidence="1 2">
    <name type="scientific">Planobispora rosea</name>
    <dbReference type="NCBI Taxonomy" id="35762"/>
    <lineage>
        <taxon>Bacteria</taxon>
        <taxon>Bacillati</taxon>
        <taxon>Actinomycetota</taxon>
        <taxon>Actinomycetes</taxon>
        <taxon>Streptosporangiales</taxon>
        <taxon>Streptosporangiaceae</taxon>
        <taxon>Planobispora</taxon>
    </lineage>
</organism>
<dbReference type="OrthoDB" id="157052at2"/>
<gene>
    <name evidence="1" type="ORF">Pro02_72230</name>
</gene>
<dbReference type="InterPro" id="IPR054058">
    <property type="entry name" value="HTH_67"/>
</dbReference>
<name>A0A8J3S8V0_PLARO</name>
<keyword evidence="2" id="KW-1185">Reference proteome</keyword>